<keyword evidence="3" id="KW-0808">Transferase</keyword>
<dbReference type="PROSITE" id="PS52029">
    <property type="entry name" value="LD_TPASE"/>
    <property type="match status" value="1"/>
</dbReference>
<dbReference type="Pfam" id="PF03734">
    <property type="entry name" value="YkuD"/>
    <property type="match status" value="1"/>
</dbReference>
<dbReference type="InterPro" id="IPR036366">
    <property type="entry name" value="PGBDSf"/>
</dbReference>
<evidence type="ECO:0000256" key="8">
    <source>
        <dbReference type="SAM" id="SignalP"/>
    </source>
</evidence>
<dbReference type="InterPro" id="IPR036365">
    <property type="entry name" value="PGBD-like_sf"/>
</dbReference>
<evidence type="ECO:0000256" key="7">
    <source>
        <dbReference type="PROSITE-ProRule" id="PRU01373"/>
    </source>
</evidence>
<feature type="active site" description="Nucleophile" evidence="7">
    <location>
        <position position="434"/>
    </location>
</feature>
<dbReference type="PANTHER" id="PTHR30582:SF30">
    <property type="entry name" value="BLR4375 PROTEIN"/>
    <property type="match status" value="1"/>
</dbReference>
<feature type="signal peptide" evidence="8">
    <location>
        <begin position="1"/>
        <end position="24"/>
    </location>
</feature>
<reference evidence="10 11" key="1">
    <citation type="submission" date="2023-07" db="EMBL/GenBank/DDBJ databases">
        <title>Genomic Encyclopedia of Type Strains, Phase IV (KMG-IV): sequencing the most valuable type-strain genomes for metagenomic binning, comparative biology and taxonomic classification.</title>
        <authorList>
            <person name="Goeker M."/>
        </authorList>
    </citation>
    <scope>NUCLEOTIDE SEQUENCE [LARGE SCALE GENOMIC DNA]</scope>
    <source>
        <strain evidence="10 11">B6-8</strain>
    </source>
</reference>
<dbReference type="InterPro" id="IPR005490">
    <property type="entry name" value="LD_TPept_cat_dom"/>
</dbReference>
<evidence type="ECO:0000256" key="2">
    <source>
        <dbReference type="ARBA" id="ARBA00005992"/>
    </source>
</evidence>
<keyword evidence="8" id="KW-0732">Signal</keyword>
<comment type="caution">
    <text evidence="10">The sequence shown here is derived from an EMBL/GenBank/DDBJ whole genome shotgun (WGS) entry which is preliminary data.</text>
</comment>
<evidence type="ECO:0000256" key="5">
    <source>
        <dbReference type="ARBA" id="ARBA00022984"/>
    </source>
</evidence>
<evidence type="ECO:0000313" key="11">
    <source>
        <dbReference type="Proteomes" id="UP001241603"/>
    </source>
</evidence>
<dbReference type="SUPFAM" id="SSF47090">
    <property type="entry name" value="PGBD-like"/>
    <property type="match status" value="1"/>
</dbReference>
<dbReference type="RefSeq" id="WP_266349071.1">
    <property type="nucleotide sequence ID" value="NZ_JAPKNG010000003.1"/>
</dbReference>
<evidence type="ECO:0000256" key="3">
    <source>
        <dbReference type="ARBA" id="ARBA00022679"/>
    </source>
</evidence>
<dbReference type="InterPro" id="IPR050979">
    <property type="entry name" value="LD-transpeptidase"/>
</dbReference>
<dbReference type="InterPro" id="IPR002477">
    <property type="entry name" value="Peptidoglycan-bd-like"/>
</dbReference>
<dbReference type="Gene3D" id="2.40.440.10">
    <property type="entry name" value="L,D-transpeptidase catalytic domain-like"/>
    <property type="match status" value="1"/>
</dbReference>
<protein>
    <submittedName>
        <fullName evidence="10">Lipoprotein-anchoring transpeptidase ErfK/SrfK</fullName>
    </submittedName>
</protein>
<keyword evidence="6 7" id="KW-0961">Cell wall biogenesis/degradation</keyword>
<dbReference type="InterPro" id="IPR038063">
    <property type="entry name" value="Transpep_catalytic_dom"/>
</dbReference>
<dbReference type="Gene3D" id="1.10.101.10">
    <property type="entry name" value="PGBD-like superfamily/PGBD"/>
    <property type="match status" value="1"/>
</dbReference>
<sequence length="468" mass="49196">MLSAASRVGLLSVAALFWAQTASAQFVGSQYYQKYRAAQSEAVTDTAAATPADQAPLATPVDPLPQQNAAPIAEAPAPVMRNVGPTPSMVPLPRARGSAVRAATASTPPAASVPASPAAAAAIIPADSFQAQPAPVAAMPPSGSQATDPAAMPKLSPTEFVALAEERVLPKGFKRSDDPDPRVARLQILLDRSNVSPGVIDGFSGNNLGKAVGALQNMHGLPSTGRMGPDIDAILAAVSAEPLFVSYTITPQDLAGPFVPNFPRDYAELAKLDWLGYRNVVEELAERFHMDEGFLRRLNPGATFDVPGTVITVADVGPNATAKVAHLVADSSTKQLLGYDNDWNLVVAYPATIGSTDMPSPSGMHAIKAVAVDPVYWYRPQVNFQQGKNTKALKLAPGPNNPVGEVWIGLDKPTYGIHGSPEPSKIDKTNSHGCLRLTNWDAKELVKLVKPGVVVEFVDPTTTASIAR</sequence>
<comment type="similarity">
    <text evidence="2">Belongs to the YkuD family.</text>
</comment>
<keyword evidence="4 7" id="KW-0133">Cell shape</keyword>
<dbReference type="Pfam" id="PF01471">
    <property type="entry name" value="PG_binding_1"/>
    <property type="match status" value="1"/>
</dbReference>
<keyword evidence="10" id="KW-0449">Lipoprotein</keyword>
<evidence type="ECO:0000256" key="6">
    <source>
        <dbReference type="ARBA" id="ARBA00023316"/>
    </source>
</evidence>
<evidence type="ECO:0000256" key="1">
    <source>
        <dbReference type="ARBA" id="ARBA00004752"/>
    </source>
</evidence>
<accession>A0ABU0H7B5</accession>
<proteinExistence type="inferred from homology"/>
<feature type="domain" description="L,D-TPase catalytic" evidence="9">
    <location>
        <begin position="325"/>
        <end position="458"/>
    </location>
</feature>
<evidence type="ECO:0000256" key="4">
    <source>
        <dbReference type="ARBA" id="ARBA00022960"/>
    </source>
</evidence>
<dbReference type="EMBL" id="JAUSVO010000003">
    <property type="protein sequence ID" value="MDQ0438165.1"/>
    <property type="molecule type" value="Genomic_DNA"/>
</dbReference>
<organism evidence="10 11">
    <name type="scientific">Kaistia dalseonensis</name>
    <dbReference type="NCBI Taxonomy" id="410840"/>
    <lineage>
        <taxon>Bacteria</taxon>
        <taxon>Pseudomonadati</taxon>
        <taxon>Pseudomonadota</taxon>
        <taxon>Alphaproteobacteria</taxon>
        <taxon>Hyphomicrobiales</taxon>
        <taxon>Kaistiaceae</taxon>
        <taxon>Kaistia</taxon>
    </lineage>
</organism>
<gene>
    <name evidence="10" type="ORF">QO014_002557</name>
</gene>
<comment type="pathway">
    <text evidence="1 7">Cell wall biogenesis; peptidoglycan biosynthesis.</text>
</comment>
<feature type="chain" id="PRO_5046038569" evidence="8">
    <location>
        <begin position="25"/>
        <end position="468"/>
    </location>
</feature>
<dbReference type="SUPFAM" id="SSF141523">
    <property type="entry name" value="L,D-transpeptidase catalytic domain-like"/>
    <property type="match status" value="1"/>
</dbReference>
<keyword evidence="5 7" id="KW-0573">Peptidoglycan synthesis</keyword>
<name>A0ABU0H7B5_9HYPH</name>
<dbReference type="CDD" id="cd16913">
    <property type="entry name" value="YkuD_like"/>
    <property type="match status" value="1"/>
</dbReference>
<keyword evidence="11" id="KW-1185">Reference proteome</keyword>
<evidence type="ECO:0000313" key="10">
    <source>
        <dbReference type="EMBL" id="MDQ0438165.1"/>
    </source>
</evidence>
<dbReference type="PANTHER" id="PTHR30582">
    <property type="entry name" value="L,D-TRANSPEPTIDASE"/>
    <property type="match status" value="1"/>
</dbReference>
<dbReference type="Proteomes" id="UP001241603">
    <property type="component" value="Unassembled WGS sequence"/>
</dbReference>
<evidence type="ECO:0000259" key="9">
    <source>
        <dbReference type="PROSITE" id="PS52029"/>
    </source>
</evidence>
<feature type="active site" description="Proton donor/acceptor" evidence="7">
    <location>
        <position position="418"/>
    </location>
</feature>